<dbReference type="AlphaFoldDB" id="A0A4P6JIV4"/>
<dbReference type="PANTHER" id="PTHR18866:SF126">
    <property type="entry name" value="BIOTIN CARBOXYLASE"/>
    <property type="match status" value="1"/>
</dbReference>
<keyword evidence="4" id="KW-0092">Biotin</keyword>
<dbReference type="SUPFAM" id="SSF51246">
    <property type="entry name" value="Rudiment single hybrid motif"/>
    <property type="match status" value="1"/>
</dbReference>
<keyword evidence="2 5" id="KW-0547">Nucleotide-binding</keyword>
<dbReference type="InterPro" id="IPR011054">
    <property type="entry name" value="Rudment_hybrid_motif"/>
</dbReference>
<dbReference type="GO" id="GO:0016874">
    <property type="term" value="F:ligase activity"/>
    <property type="evidence" value="ECO:0007669"/>
    <property type="project" value="UniProtKB-KW"/>
</dbReference>
<evidence type="ECO:0000313" key="8">
    <source>
        <dbReference type="EMBL" id="QBD74842.1"/>
    </source>
</evidence>
<dbReference type="KEGG" id="kbs:EPA93_02060"/>
<evidence type="ECO:0000256" key="5">
    <source>
        <dbReference type="PROSITE-ProRule" id="PRU00409"/>
    </source>
</evidence>
<dbReference type="PROSITE" id="PS00867">
    <property type="entry name" value="CPSASE_2"/>
    <property type="match status" value="1"/>
</dbReference>
<reference evidence="8 9" key="1">
    <citation type="submission" date="2019-01" db="EMBL/GenBank/DDBJ databases">
        <title>Ktedonosporobacter rubrisoli SCAWS-G2.</title>
        <authorList>
            <person name="Huang Y."/>
            <person name="Yan B."/>
        </authorList>
    </citation>
    <scope>NUCLEOTIDE SEQUENCE [LARGE SCALE GENOMIC DNA]</scope>
    <source>
        <strain evidence="8 9">SCAWS-G2</strain>
    </source>
</reference>
<dbReference type="Pfam" id="PF00289">
    <property type="entry name" value="Biotin_carb_N"/>
    <property type="match status" value="1"/>
</dbReference>
<dbReference type="SUPFAM" id="SSF56059">
    <property type="entry name" value="Glutathione synthetase ATP-binding domain-like"/>
    <property type="match status" value="1"/>
</dbReference>
<dbReference type="SUPFAM" id="SSF52440">
    <property type="entry name" value="PreATP-grasp domain"/>
    <property type="match status" value="1"/>
</dbReference>
<dbReference type="PROSITE" id="PS50979">
    <property type="entry name" value="BC"/>
    <property type="match status" value="1"/>
</dbReference>
<dbReference type="Proteomes" id="UP000290365">
    <property type="component" value="Chromosome"/>
</dbReference>
<gene>
    <name evidence="8" type="ORF">EPA93_02060</name>
</gene>
<dbReference type="InterPro" id="IPR050856">
    <property type="entry name" value="Biotin_carboxylase_complex"/>
</dbReference>
<feature type="domain" description="ATP-grasp" evidence="6">
    <location>
        <begin position="122"/>
        <end position="318"/>
    </location>
</feature>
<dbReference type="GO" id="GO:0005524">
    <property type="term" value="F:ATP binding"/>
    <property type="evidence" value="ECO:0007669"/>
    <property type="project" value="UniProtKB-UniRule"/>
</dbReference>
<dbReference type="InterPro" id="IPR005482">
    <property type="entry name" value="Biotin_COase_C"/>
</dbReference>
<feature type="domain" description="Biotin carboxylation" evidence="7">
    <location>
        <begin position="3"/>
        <end position="445"/>
    </location>
</feature>
<name>A0A4P6JIV4_KTERU</name>
<evidence type="ECO:0000256" key="1">
    <source>
        <dbReference type="ARBA" id="ARBA00022598"/>
    </source>
</evidence>
<protein>
    <submittedName>
        <fullName evidence="8">ATP-grasp domain-containing protein</fullName>
    </submittedName>
</protein>
<dbReference type="Pfam" id="PF02786">
    <property type="entry name" value="CPSase_L_D2"/>
    <property type="match status" value="1"/>
</dbReference>
<dbReference type="InterPro" id="IPR011761">
    <property type="entry name" value="ATP-grasp"/>
</dbReference>
<dbReference type="RefSeq" id="WP_129885441.1">
    <property type="nucleotide sequence ID" value="NZ_CP035758.1"/>
</dbReference>
<evidence type="ECO:0000256" key="2">
    <source>
        <dbReference type="ARBA" id="ARBA00022741"/>
    </source>
</evidence>
<evidence type="ECO:0000256" key="3">
    <source>
        <dbReference type="ARBA" id="ARBA00022840"/>
    </source>
</evidence>
<proteinExistence type="predicted"/>
<dbReference type="Pfam" id="PF02785">
    <property type="entry name" value="Biotin_carb_C"/>
    <property type="match status" value="1"/>
</dbReference>
<keyword evidence="1" id="KW-0436">Ligase</keyword>
<dbReference type="InterPro" id="IPR005481">
    <property type="entry name" value="BC-like_N"/>
</dbReference>
<keyword evidence="9" id="KW-1185">Reference proteome</keyword>
<dbReference type="PANTHER" id="PTHR18866">
    <property type="entry name" value="CARBOXYLASE:PYRUVATE/ACETYL-COA/PROPIONYL-COA CARBOXYLASE"/>
    <property type="match status" value="1"/>
</dbReference>
<evidence type="ECO:0000259" key="7">
    <source>
        <dbReference type="PROSITE" id="PS50979"/>
    </source>
</evidence>
<evidence type="ECO:0000259" key="6">
    <source>
        <dbReference type="PROSITE" id="PS50975"/>
    </source>
</evidence>
<dbReference type="InterPro" id="IPR016185">
    <property type="entry name" value="PreATP-grasp_dom_sf"/>
</dbReference>
<dbReference type="Gene3D" id="3.30.470.20">
    <property type="entry name" value="ATP-grasp fold, B domain"/>
    <property type="match status" value="1"/>
</dbReference>
<dbReference type="EMBL" id="CP035758">
    <property type="protein sequence ID" value="QBD74842.1"/>
    <property type="molecule type" value="Genomic_DNA"/>
</dbReference>
<dbReference type="InterPro" id="IPR005479">
    <property type="entry name" value="CPAse_ATP-bd"/>
</dbReference>
<dbReference type="PROSITE" id="PS50975">
    <property type="entry name" value="ATP_GRASP"/>
    <property type="match status" value="1"/>
</dbReference>
<dbReference type="SMART" id="SM00878">
    <property type="entry name" value="Biotin_carb_C"/>
    <property type="match status" value="1"/>
</dbReference>
<sequence>MAEIRTLLIADRGEIARRIIRTARKMGLRTAVIYAEPDRDAPYLREADLAIPLAGSSVSASYRDQAQILTIAKQVKAEAIHPSYGPLAENAEFARACLRAKYVWIGPPPDVLEKMGHKLAAKEFARKIGLPVVPGLAIPGADSAVWRRMADQAGYPLLLKTNAGGGGKGIRHVETPSDLIPAVLELQHSTSSATGDTTIFLERCLPAPRHIEVQILADAHNNLIHLYERDCSIQRNYQKVIEEAPALHIASELRERIRAASIALVRSLGYIGVGTVEYLVDGERFFFLEMNPRLQMEHPITECITGLDLVQLQLQVAQGQPLPLQQYELPCSGHALEARLYAEDPGAGFRRTSGRLHCFEPGLIPGIRYETGVASGQMITHYALLAKVIAHAPTRPEAIHNLAQALHEFRLSGVITNRAFLRATLTHPDFLAAKTHTEFIYQHPELLHATDIAP</sequence>
<dbReference type="OrthoDB" id="9807469at2"/>
<evidence type="ECO:0000256" key="4">
    <source>
        <dbReference type="ARBA" id="ARBA00023267"/>
    </source>
</evidence>
<evidence type="ECO:0000313" key="9">
    <source>
        <dbReference type="Proteomes" id="UP000290365"/>
    </source>
</evidence>
<dbReference type="InterPro" id="IPR011764">
    <property type="entry name" value="Biotin_carboxylation_dom"/>
</dbReference>
<accession>A0A4P6JIV4</accession>
<organism evidence="8 9">
    <name type="scientific">Ktedonosporobacter rubrisoli</name>
    <dbReference type="NCBI Taxonomy" id="2509675"/>
    <lineage>
        <taxon>Bacteria</taxon>
        <taxon>Bacillati</taxon>
        <taxon>Chloroflexota</taxon>
        <taxon>Ktedonobacteria</taxon>
        <taxon>Ktedonobacterales</taxon>
        <taxon>Ktedonosporobacteraceae</taxon>
        <taxon>Ktedonosporobacter</taxon>
    </lineage>
</organism>
<keyword evidence="3 5" id="KW-0067">ATP-binding</keyword>
<dbReference type="GO" id="GO:0046872">
    <property type="term" value="F:metal ion binding"/>
    <property type="evidence" value="ECO:0007669"/>
    <property type="project" value="InterPro"/>
</dbReference>